<dbReference type="EMBL" id="MU865923">
    <property type="protein sequence ID" value="KAK4452740.1"/>
    <property type="molecule type" value="Genomic_DNA"/>
</dbReference>
<evidence type="ECO:0008006" key="5">
    <source>
        <dbReference type="Google" id="ProtNLM"/>
    </source>
</evidence>
<dbReference type="PANTHER" id="PTHR10622:SF12">
    <property type="entry name" value="HET DOMAIN-CONTAINING PROTEIN"/>
    <property type="match status" value="1"/>
</dbReference>
<feature type="domain" description="DUF8212" evidence="2">
    <location>
        <begin position="633"/>
        <end position="721"/>
    </location>
</feature>
<comment type="caution">
    <text evidence="3">The sequence shown here is derived from an EMBL/GenBank/DDBJ whole genome shotgun (WGS) entry which is preliminary data.</text>
</comment>
<evidence type="ECO:0000259" key="2">
    <source>
        <dbReference type="Pfam" id="PF26640"/>
    </source>
</evidence>
<dbReference type="Proteomes" id="UP001321760">
    <property type="component" value="Unassembled WGS sequence"/>
</dbReference>
<feature type="domain" description="Heterokaryon incompatibility" evidence="1">
    <location>
        <begin position="433"/>
        <end position="522"/>
    </location>
</feature>
<dbReference type="Pfam" id="PF06985">
    <property type="entry name" value="HET"/>
    <property type="match status" value="1"/>
</dbReference>
<sequence length="979" mass="111216">MVVAVKDEPRGQDWIMEISSISSLPAKRLPFYRGLASVDVLDTSTHTSQINQGHRRMHRPDFQESDEQIGPIAAVTVLQTVLATLGLRGNDGRDASKGPEKRWTGRLGLPVIVEQRPFEAFPGVKMVSSAEGLWRITELAQLIIEETANQHRGRDCLKSLRLVNKATSEVTTPILFWELRTSWQMTRTLASFAESPNICYVKEFTIDNAAKWDRGNAELRLLLTRMPRLETIFREPEHRMDRNLLCYTSQTPLEPATIFSLHMCPRIKANRLDETYLTNDGSTIPDFAPRGLEELVLVGLCGDSVLWKQQIARLLANSPKLKKLSLSIRKPFSCLTCPPSAQYWHQGQYSWFDHLCDDYKNAGGGQGNAVQIGNRLGGTKATERRCEVFSVHHEAPVCRRPDQRRPNRSNTMWLINTTTRDLEFVQNPKKGSYAILSHTWGPTEVSFQQYPRRPTPASPDQHGLAKINKTCELARARNLAYAWVDTCCIDKSSSAELSEAINSMFQWYSDAAVCFAFLSDLEPDVDFDQGFPRCNWLRRGWTLQELIAPRFVEFYDQEWNMRTTKSGSTRAISAASGVDLEVLQNSEHLPRITVARRMSWASTRKTTRIEDQAYCLMGIFGIHMPMIYGEGKKAFIRLQEEITKQSCDLSLFAWTEVIPLPGDDLDDDDFASGGANEQYRGLFARSPREFHDCGDIYSRNTGGLLDREFTVTNKGLRIKTALVRSERFSKDGILNLGIRKAGNPAFAMSSGWIGVALGKTPLGFVRSHPCAIYIADDDDRVVYGKETIHVRKDITHAEQVHLSSRFRGAIILRYDGRGTVCKPIHLMPRDLWDSVRLLFLNQNRGIMTLIRFQVVCSHTAKEFRVVVGCSTIGEPMCRVWPEKHPLFAKVVQYMEQRKEVFDYVSVDYLRSYFFQSGQHNEAKSSTEFRSMSKGSDDELIDRYIITFTAQLTPGKYEGEDAYHLDIGIEEASYQELGYH</sequence>
<dbReference type="InterPro" id="IPR058525">
    <property type="entry name" value="DUF8212"/>
</dbReference>
<dbReference type="InterPro" id="IPR010730">
    <property type="entry name" value="HET"/>
</dbReference>
<proteinExistence type="predicted"/>
<organism evidence="3 4">
    <name type="scientific">Podospora aff. communis PSN243</name>
    <dbReference type="NCBI Taxonomy" id="3040156"/>
    <lineage>
        <taxon>Eukaryota</taxon>
        <taxon>Fungi</taxon>
        <taxon>Dikarya</taxon>
        <taxon>Ascomycota</taxon>
        <taxon>Pezizomycotina</taxon>
        <taxon>Sordariomycetes</taxon>
        <taxon>Sordariomycetidae</taxon>
        <taxon>Sordariales</taxon>
        <taxon>Podosporaceae</taxon>
        <taxon>Podospora</taxon>
    </lineage>
</organism>
<reference evidence="3" key="1">
    <citation type="journal article" date="2023" name="Mol. Phylogenet. Evol.">
        <title>Genome-scale phylogeny and comparative genomics of the fungal order Sordariales.</title>
        <authorList>
            <person name="Hensen N."/>
            <person name="Bonometti L."/>
            <person name="Westerberg I."/>
            <person name="Brannstrom I.O."/>
            <person name="Guillou S."/>
            <person name="Cros-Aarteil S."/>
            <person name="Calhoun S."/>
            <person name="Haridas S."/>
            <person name="Kuo A."/>
            <person name="Mondo S."/>
            <person name="Pangilinan J."/>
            <person name="Riley R."/>
            <person name="LaButti K."/>
            <person name="Andreopoulos B."/>
            <person name="Lipzen A."/>
            <person name="Chen C."/>
            <person name="Yan M."/>
            <person name="Daum C."/>
            <person name="Ng V."/>
            <person name="Clum A."/>
            <person name="Steindorff A."/>
            <person name="Ohm R.A."/>
            <person name="Martin F."/>
            <person name="Silar P."/>
            <person name="Natvig D.O."/>
            <person name="Lalanne C."/>
            <person name="Gautier V."/>
            <person name="Ament-Velasquez S.L."/>
            <person name="Kruys A."/>
            <person name="Hutchinson M.I."/>
            <person name="Powell A.J."/>
            <person name="Barry K."/>
            <person name="Miller A.N."/>
            <person name="Grigoriev I.V."/>
            <person name="Debuchy R."/>
            <person name="Gladieux P."/>
            <person name="Hiltunen Thoren M."/>
            <person name="Johannesson H."/>
        </authorList>
    </citation>
    <scope>NUCLEOTIDE SEQUENCE</scope>
    <source>
        <strain evidence="3">PSN243</strain>
    </source>
</reference>
<evidence type="ECO:0000313" key="3">
    <source>
        <dbReference type="EMBL" id="KAK4452740.1"/>
    </source>
</evidence>
<keyword evidence="4" id="KW-1185">Reference proteome</keyword>
<dbReference type="PANTHER" id="PTHR10622">
    <property type="entry name" value="HET DOMAIN-CONTAINING PROTEIN"/>
    <property type="match status" value="1"/>
</dbReference>
<accession>A0AAV9GWM0</accession>
<evidence type="ECO:0000313" key="4">
    <source>
        <dbReference type="Proteomes" id="UP001321760"/>
    </source>
</evidence>
<protein>
    <recommendedName>
        <fullName evidence="5">Heterokaryon incompatibility domain-containing protein</fullName>
    </recommendedName>
</protein>
<dbReference type="AlphaFoldDB" id="A0AAV9GWM0"/>
<gene>
    <name evidence="3" type="ORF">QBC34DRAFT_492244</name>
</gene>
<dbReference type="Pfam" id="PF26640">
    <property type="entry name" value="DUF8212"/>
    <property type="match status" value="1"/>
</dbReference>
<name>A0AAV9GWM0_9PEZI</name>
<reference evidence="3" key="2">
    <citation type="submission" date="2023-05" db="EMBL/GenBank/DDBJ databases">
        <authorList>
            <consortium name="Lawrence Berkeley National Laboratory"/>
            <person name="Steindorff A."/>
            <person name="Hensen N."/>
            <person name="Bonometti L."/>
            <person name="Westerberg I."/>
            <person name="Brannstrom I.O."/>
            <person name="Guillou S."/>
            <person name="Cros-Aarteil S."/>
            <person name="Calhoun S."/>
            <person name="Haridas S."/>
            <person name="Kuo A."/>
            <person name="Mondo S."/>
            <person name="Pangilinan J."/>
            <person name="Riley R."/>
            <person name="Labutti K."/>
            <person name="Andreopoulos B."/>
            <person name="Lipzen A."/>
            <person name="Chen C."/>
            <person name="Yanf M."/>
            <person name="Daum C."/>
            <person name="Ng V."/>
            <person name="Clum A."/>
            <person name="Ohm R."/>
            <person name="Martin F."/>
            <person name="Silar P."/>
            <person name="Natvig D."/>
            <person name="Lalanne C."/>
            <person name="Gautier V."/>
            <person name="Ament-Velasquez S.L."/>
            <person name="Kruys A."/>
            <person name="Hutchinson M.I."/>
            <person name="Powell A.J."/>
            <person name="Barry K."/>
            <person name="Miller A.N."/>
            <person name="Grigoriev I.V."/>
            <person name="Debuchy R."/>
            <person name="Gladieux P."/>
            <person name="Thoren M.H."/>
            <person name="Johannesson H."/>
        </authorList>
    </citation>
    <scope>NUCLEOTIDE SEQUENCE</scope>
    <source>
        <strain evidence="3">PSN243</strain>
    </source>
</reference>
<evidence type="ECO:0000259" key="1">
    <source>
        <dbReference type="Pfam" id="PF06985"/>
    </source>
</evidence>